<dbReference type="PROSITE" id="PS50011">
    <property type="entry name" value="PROTEIN_KINASE_DOM"/>
    <property type="match status" value="1"/>
</dbReference>
<dbReference type="PANTHER" id="PTHR44329">
    <property type="entry name" value="SERINE/THREONINE-PROTEIN KINASE TNNI3K-RELATED"/>
    <property type="match status" value="1"/>
</dbReference>
<proteinExistence type="predicted"/>
<dbReference type="Gene3D" id="1.10.510.10">
    <property type="entry name" value="Transferase(Phosphotransferase) domain 1"/>
    <property type="match status" value="2"/>
</dbReference>
<evidence type="ECO:0000259" key="2">
    <source>
        <dbReference type="PROSITE" id="PS50011"/>
    </source>
</evidence>
<comment type="caution">
    <text evidence="3">The sequence shown here is derived from an EMBL/GenBank/DDBJ whole genome shotgun (WGS) entry which is preliminary data.</text>
</comment>
<dbReference type="EMBL" id="JAYKXP010000045">
    <property type="protein sequence ID" value="KAK7037707.1"/>
    <property type="molecule type" value="Genomic_DNA"/>
</dbReference>
<keyword evidence="4" id="KW-1185">Reference proteome</keyword>
<dbReference type="InterPro" id="IPR000719">
    <property type="entry name" value="Prot_kinase_dom"/>
</dbReference>
<dbReference type="InterPro" id="IPR001245">
    <property type="entry name" value="Ser-Thr/Tyr_kinase_cat_dom"/>
</dbReference>
<dbReference type="InterPro" id="IPR011009">
    <property type="entry name" value="Kinase-like_dom_sf"/>
</dbReference>
<sequence length="696" mass="79696">MSNVELRKLRLVFREEEAYRRLLDQRGSLAQSLLDWLQQLIDGPDIPNYLRTHICKTILRLSNGSDLHPSCLTLHNVTMVGQHPVDVEGGFGDVWMGKFGTDERVVCLKVARVNMSDIKRLLKPFVREAILWRQLKHPNLLPCLGLYYLDNAKERICLVSPWMENRNLVQFLRNRPRESVNHVQLMHDIASGLSHLHALKVIHGDLKGANILITPSSRACITDFGLSRVATSQLFKVTSTKQRTGTVRWSAPELHMGNSATTKSDIYSCGCVYYEIITGRLPFHELDSDGAVLLAIITGKSPSKPDNFKDLAPTGIWSLMERCWEPEPLRPEAEDLLTNLRSIDCQIAPTEDWDDSLFTELRNNVDTSYLQHNEALTFLKTIELECHTMSFEDQLRALQRLFRDREAYRELLSQRGTVAQSLLDWLQRLNILITPSFRACIADFGLSQVLETELLKDETTPEPEDDSGYRGTVRWTAPEILEGRMATKQSDIYSCGCVFYEIITQRRPFEELRSDAAVLFAIVRGKRPNRPSDTVMPREELWSLMQNCWTHEPALRPAAGQLVTALEANSRITPAEDWDYDIYIQGHDIVDHHEQYTEALEFLETVTVVGLSRRDQTQSFGDDGEPVTQEHSDTQSEEMLAYQRTVMNEAQRLRGSALTISERDALLQKEEELYSRKVDEIRAQRESLKRETSQPQ</sequence>
<feature type="domain" description="Protein kinase" evidence="2">
    <location>
        <begin position="80"/>
        <end position="343"/>
    </location>
</feature>
<dbReference type="SMART" id="SM00220">
    <property type="entry name" value="S_TKc"/>
    <property type="match status" value="1"/>
</dbReference>
<feature type="region of interest" description="Disordered" evidence="1">
    <location>
        <begin position="616"/>
        <end position="637"/>
    </location>
</feature>
<dbReference type="GO" id="GO:0005524">
    <property type="term" value="F:ATP binding"/>
    <property type="evidence" value="ECO:0007669"/>
    <property type="project" value="InterPro"/>
</dbReference>
<dbReference type="AlphaFoldDB" id="A0AAW0CG55"/>
<name>A0AAW0CG55_9AGAR</name>
<protein>
    <recommendedName>
        <fullName evidence="2">Protein kinase domain-containing protein</fullName>
    </recommendedName>
</protein>
<evidence type="ECO:0000313" key="3">
    <source>
        <dbReference type="EMBL" id="KAK7037707.1"/>
    </source>
</evidence>
<organism evidence="3 4">
    <name type="scientific">Paramarasmius palmivorus</name>
    <dbReference type="NCBI Taxonomy" id="297713"/>
    <lineage>
        <taxon>Eukaryota</taxon>
        <taxon>Fungi</taxon>
        <taxon>Dikarya</taxon>
        <taxon>Basidiomycota</taxon>
        <taxon>Agaricomycotina</taxon>
        <taxon>Agaricomycetes</taxon>
        <taxon>Agaricomycetidae</taxon>
        <taxon>Agaricales</taxon>
        <taxon>Marasmiineae</taxon>
        <taxon>Marasmiaceae</taxon>
        <taxon>Paramarasmius</taxon>
    </lineage>
</organism>
<dbReference type="PROSITE" id="PS00108">
    <property type="entry name" value="PROTEIN_KINASE_ST"/>
    <property type="match status" value="1"/>
</dbReference>
<accession>A0AAW0CG55</accession>
<dbReference type="InterPro" id="IPR051681">
    <property type="entry name" value="Ser/Thr_Kinases-Pseudokinases"/>
</dbReference>
<evidence type="ECO:0000313" key="4">
    <source>
        <dbReference type="Proteomes" id="UP001383192"/>
    </source>
</evidence>
<dbReference type="InterPro" id="IPR008271">
    <property type="entry name" value="Ser/Thr_kinase_AS"/>
</dbReference>
<dbReference type="Proteomes" id="UP001383192">
    <property type="component" value="Unassembled WGS sequence"/>
</dbReference>
<evidence type="ECO:0000256" key="1">
    <source>
        <dbReference type="SAM" id="MobiDB-lite"/>
    </source>
</evidence>
<reference evidence="3 4" key="1">
    <citation type="submission" date="2024-01" db="EMBL/GenBank/DDBJ databases">
        <title>A draft genome for a cacao thread blight-causing isolate of Paramarasmius palmivorus.</title>
        <authorList>
            <person name="Baruah I.K."/>
            <person name="Bukari Y."/>
            <person name="Amoako-Attah I."/>
            <person name="Meinhardt L.W."/>
            <person name="Bailey B.A."/>
            <person name="Cohen S.P."/>
        </authorList>
    </citation>
    <scope>NUCLEOTIDE SEQUENCE [LARGE SCALE GENOMIC DNA]</scope>
    <source>
        <strain evidence="3 4">GH-12</strain>
    </source>
</reference>
<dbReference type="Pfam" id="PF07714">
    <property type="entry name" value="PK_Tyr_Ser-Thr"/>
    <property type="match status" value="2"/>
</dbReference>
<gene>
    <name evidence="3" type="ORF">VNI00_010933</name>
</gene>
<dbReference type="SUPFAM" id="SSF56112">
    <property type="entry name" value="Protein kinase-like (PK-like)"/>
    <property type="match status" value="2"/>
</dbReference>
<dbReference type="GO" id="GO:0004674">
    <property type="term" value="F:protein serine/threonine kinase activity"/>
    <property type="evidence" value="ECO:0007669"/>
    <property type="project" value="TreeGrafter"/>
</dbReference>
<dbReference type="PANTHER" id="PTHR44329:SF214">
    <property type="entry name" value="PROTEIN KINASE DOMAIN-CONTAINING PROTEIN"/>
    <property type="match status" value="1"/>
</dbReference>